<dbReference type="EMBL" id="MU839831">
    <property type="protein sequence ID" value="KAK1756858.1"/>
    <property type="molecule type" value="Genomic_DNA"/>
</dbReference>
<dbReference type="PANTHER" id="PTHR12022:SF0">
    <property type="entry name" value="CYTOCHROME B-C1 COMPLEX SUBUNIT 7"/>
    <property type="match status" value="1"/>
</dbReference>
<evidence type="ECO:0000256" key="8">
    <source>
        <dbReference type="ARBA" id="ARBA00023136"/>
    </source>
</evidence>
<keyword evidence="4" id="KW-0679">Respiratory chain</keyword>
<keyword evidence="11" id="KW-1185">Reference proteome</keyword>
<evidence type="ECO:0000256" key="6">
    <source>
        <dbReference type="ARBA" id="ARBA00022982"/>
    </source>
</evidence>
<reference evidence="10" key="1">
    <citation type="submission" date="2023-06" db="EMBL/GenBank/DDBJ databases">
        <title>Genome-scale phylogeny and comparative genomics of the fungal order Sordariales.</title>
        <authorList>
            <consortium name="Lawrence Berkeley National Laboratory"/>
            <person name="Hensen N."/>
            <person name="Bonometti L."/>
            <person name="Westerberg I."/>
            <person name="Brannstrom I.O."/>
            <person name="Guillou S."/>
            <person name="Cros-Aarteil S."/>
            <person name="Calhoun S."/>
            <person name="Haridas S."/>
            <person name="Kuo A."/>
            <person name="Mondo S."/>
            <person name="Pangilinan J."/>
            <person name="Riley R."/>
            <person name="Labutti K."/>
            <person name="Andreopoulos B."/>
            <person name="Lipzen A."/>
            <person name="Chen C."/>
            <person name="Yanf M."/>
            <person name="Daum C."/>
            <person name="Ng V."/>
            <person name="Clum A."/>
            <person name="Steindorff A."/>
            <person name="Ohm R."/>
            <person name="Martin F."/>
            <person name="Silar P."/>
            <person name="Natvig D."/>
            <person name="Lalanne C."/>
            <person name="Gautier V."/>
            <person name="Ament-Velasquez S.L."/>
            <person name="Kruys A."/>
            <person name="Hutchinson M.I."/>
            <person name="Powell A.J."/>
            <person name="Barry K."/>
            <person name="Miller A.N."/>
            <person name="Grigoriev I.V."/>
            <person name="Debuchy R."/>
            <person name="Gladieux P."/>
            <person name="Thoren M.H."/>
            <person name="Johannesson H."/>
        </authorList>
    </citation>
    <scope>NUCLEOTIDE SEQUENCE</scope>
    <source>
        <strain evidence="10">PSN4</strain>
    </source>
</reference>
<proteinExistence type="inferred from homology"/>
<comment type="caution">
    <text evidence="10">The sequence shown here is derived from an EMBL/GenBank/DDBJ whole genome shotgun (WGS) entry which is preliminary data.</text>
</comment>
<gene>
    <name evidence="10" type="ORF">QBC47DRAFT_377849</name>
</gene>
<evidence type="ECO:0000256" key="5">
    <source>
        <dbReference type="ARBA" id="ARBA00022792"/>
    </source>
</evidence>
<evidence type="ECO:0000313" key="11">
    <source>
        <dbReference type="Proteomes" id="UP001239445"/>
    </source>
</evidence>
<dbReference type="Pfam" id="PF02271">
    <property type="entry name" value="UCR_14kD"/>
    <property type="match status" value="1"/>
</dbReference>
<evidence type="ECO:0000256" key="2">
    <source>
        <dbReference type="ARBA" id="ARBA00008554"/>
    </source>
</evidence>
<sequence>MSAPSLIKFAAKRPWLIKLLTPVANWYANAAGYRQMGLLADDLISEENETVLKALSRLPPDVTYDRIYRIRRATQLSLQHKILPKSEWVKPEEDVPYLAPLIAQIEAEEAEKAALDTLAPIRKH</sequence>
<dbReference type="Proteomes" id="UP001239445">
    <property type="component" value="Unassembled WGS sequence"/>
</dbReference>
<keyword evidence="8" id="KW-0472">Membrane</keyword>
<dbReference type="GO" id="GO:0005743">
    <property type="term" value="C:mitochondrial inner membrane"/>
    <property type="evidence" value="ECO:0007669"/>
    <property type="project" value="UniProtKB-SubCell"/>
</dbReference>
<name>A0AAJ0BGQ7_9PEZI</name>
<comment type="similarity">
    <text evidence="2">Belongs to the UQCRB/QCR7 family.</text>
</comment>
<protein>
    <recommendedName>
        <fullName evidence="9">Complex III subunit 7</fullName>
    </recommendedName>
</protein>
<dbReference type="GO" id="GO:0045275">
    <property type="term" value="C:respiratory chain complex III"/>
    <property type="evidence" value="ECO:0007669"/>
    <property type="project" value="InterPro"/>
</dbReference>
<dbReference type="GO" id="GO:0006122">
    <property type="term" value="P:mitochondrial electron transport, ubiquinol to cytochrome c"/>
    <property type="evidence" value="ECO:0007669"/>
    <property type="project" value="InterPro"/>
</dbReference>
<evidence type="ECO:0000256" key="7">
    <source>
        <dbReference type="ARBA" id="ARBA00023128"/>
    </source>
</evidence>
<evidence type="ECO:0000313" key="10">
    <source>
        <dbReference type="EMBL" id="KAK1756858.1"/>
    </source>
</evidence>
<organism evidence="10 11">
    <name type="scientific">Echria macrotheca</name>
    <dbReference type="NCBI Taxonomy" id="438768"/>
    <lineage>
        <taxon>Eukaryota</taxon>
        <taxon>Fungi</taxon>
        <taxon>Dikarya</taxon>
        <taxon>Ascomycota</taxon>
        <taxon>Pezizomycotina</taxon>
        <taxon>Sordariomycetes</taxon>
        <taxon>Sordariomycetidae</taxon>
        <taxon>Sordariales</taxon>
        <taxon>Schizotheciaceae</taxon>
        <taxon>Echria</taxon>
    </lineage>
</organism>
<evidence type="ECO:0000256" key="1">
    <source>
        <dbReference type="ARBA" id="ARBA00004443"/>
    </source>
</evidence>
<dbReference type="PANTHER" id="PTHR12022">
    <property type="entry name" value="UBIQUINOL-CYTOCHROME C REDUCTASE COMPLEX 14 KD PROTEIN"/>
    <property type="match status" value="1"/>
</dbReference>
<accession>A0AAJ0BGQ7</accession>
<keyword evidence="6" id="KW-0249">Electron transport</keyword>
<comment type="subcellular location">
    <subcellularLocation>
        <location evidence="1">Mitochondrion inner membrane</location>
        <topology evidence="1">Peripheral membrane protein</topology>
        <orientation evidence="1">Matrix side</orientation>
    </subcellularLocation>
</comment>
<dbReference type="Gene3D" id="1.10.1090.10">
    <property type="entry name" value="Cytochrome b-c1 complex subunit 7"/>
    <property type="match status" value="1"/>
</dbReference>
<keyword evidence="3" id="KW-0813">Transport</keyword>
<keyword evidence="7" id="KW-0496">Mitochondrion</keyword>
<evidence type="ECO:0000256" key="3">
    <source>
        <dbReference type="ARBA" id="ARBA00022448"/>
    </source>
</evidence>
<dbReference type="SUPFAM" id="SSF81524">
    <property type="entry name" value="14 kDa protein of cytochrome bc1 complex (Ubiquinol-cytochrome c reductase)"/>
    <property type="match status" value="1"/>
</dbReference>
<dbReference type="FunFam" id="1.10.1090.10:FF:000001">
    <property type="entry name" value="Cytochrome b-c1 complex subunit 7"/>
    <property type="match status" value="1"/>
</dbReference>
<dbReference type="InterPro" id="IPR036544">
    <property type="entry name" value="QCR7_sf"/>
</dbReference>
<keyword evidence="5" id="KW-0999">Mitochondrion inner membrane</keyword>
<dbReference type="AlphaFoldDB" id="A0AAJ0BGQ7"/>
<evidence type="ECO:0000256" key="4">
    <source>
        <dbReference type="ARBA" id="ARBA00022660"/>
    </source>
</evidence>
<dbReference type="InterPro" id="IPR003197">
    <property type="entry name" value="QCR7"/>
</dbReference>
<evidence type="ECO:0000256" key="9">
    <source>
        <dbReference type="ARBA" id="ARBA00031684"/>
    </source>
</evidence>